<protein>
    <submittedName>
        <fullName evidence="1">Uncharacterized protein</fullName>
    </submittedName>
</protein>
<evidence type="ECO:0000313" key="1">
    <source>
        <dbReference type="EMBL" id="MCQ8103283.1"/>
    </source>
</evidence>
<gene>
    <name evidence="1" type="ORF">NP590_04115</name>
</gene>
<dbReference type="Proteomes" id="UP001524499">
    <property type="component" value="Unassembled WGS sequence"/>
</dbReference>
<name>A0ABT1TCV1_9GAMM</name>
<keyword evidence="2" id="KW-1185">Reference proteome</keyword>
<reference evidence="1 2" key="1">
    <citation type="submission" date="2022-07" db="EMBL/GenBank/DDBJ databases">
        <title>Methylomonas rivi sp. nov., Methylomonas rosea sp. nov., Methylomonas aureus sp. nov. and Methylomonas subterranea sp. nov., four novel methanotrophs isolated from a freshwater creek and the deep terrestrial subsurface.</title>
        <authorList>
            <person name="Abin C."/>
            <person name="Sankaranarayanan K."/>
            <person name="Garner C."/>
            <person name="Sindelar R."/>
            <person name="Kotary K."/>
            <person name="Garner R."/>
            <person name="Barclay S."/>
            <person name="Lawson P."/>
            <person name="Krumholz L."/>
        </authorList>
    </citation>
    <scope>NUCLEOTIDE SEQUENCE [LARGE SCALE GENOMIC DNA]</scope>
    <source>
        <strain evidence="1 2">SURF-2</strain>
    </source>
</reference>
<dbReference type="EMBL" id="JANIBJ010000005">
    <property type="protein sequence ID" value="MCQ8103283.1"/>
    <property type="molecule type" value="Genomic_DNA"/>
</dbReference>
<accession>A0ABT1TCV1</accession>
<proteinExistence type="predicted"/>
<organism evidence="1 2">
    <name type="scientific">Methylomonas subterranea</name>
    <dbReference type="NCBI Taxonomy" id="2952225"/>
    <lineage>
        <taxon>Bacteria</taxon>
        <taxon>Pseudomonadati</taxon>
        <taxon>Pseudomonadota</taxon>
        <taxon>Gammaproteobacteria</taxon>
        <taxon>Methylococcales</taxon>
        <taxon>Methylococcaceae</taxon>
        <taxon>Methylomonas</taxon>
    </lineage>
</organism>
<evidence type="ECO:0000313" key="2">
    <source>
        <dbReference type="Proteomes" id="UP001524499"/>
    </source>
</evidence>
<dbReference type="RefSeq" id="WP_256600969.1">
    <property type="nucleotide sequence ID" value="NZ_JANIBJ010000005.1"/>
</dbReference>
<comment type="caution">
    <text evidence="1">The sequence shown here is derived from an EMBL/GenBank/DDBJ whole genome shotgun (WGS) entry which is preliminary data.</text>
</comment>
<sequence length="61" mass="6853">MSPIMKYFNYEHLPEHLQEVSKPIGDLARQMDEALPDGAEKSAGLRKLLEAKDCLVRAKLG</sequence>